<feature type="transmembrane region" description="Helical" evidence="1">
    <location>
        <begin position="46"/>
        <end position="67"/>
    </location>
</feature>
<dbReference type="EMBL" id="UGNY01000001">
    <property type="protein sequence ID" value="STX38902.1"/>
    <property type="molecule type" value="Genomic_DNA"/>
</dbReference>
<keyword evidence="1" id="KW-1133">Transmembrane helix</keyword>
<evidence type="ECO:0008006" key="4">
    <source>
        <dbReference type="Google" id="ProtNLM"/>
    </source>
</evidence>
<gene>
    <name evidence="2" type="ORF">NCTC11978_02092</name>
</gene>
<organism evidence="2 3">
    <name type="scientific">Legionella feeleii</name>
    <dbReference type="NCBI Taxonomy" id="453"/>
    <lineage>
        <taxon>Bacteria</taxon>
        <taxon>Pseudomonadati</taxon>
        <taxon>Pseudomonadota</taxon>
        <taxon>Gammaproteobacteria</taxon>
        <taxon>Legionellales</taxon>
        <taxon>Legionellaceae</taxon>
        <taxon>Legionella</taxon>
    </lineage>
</organism>
<proteinExistence type="predicted"/>
<evidence type="ECO:0000313" key="3">
    <source>
        <dbReference type="Proteomes" id="UP000254033"/>
    </source>
</evidence>
<keyword evidence="1" id="KW-0472">Membrane</keyword>
<dbReference type="AlphaFoldDB" id="A0A378IVG4"/>
<dbReference type="Proteomes" id="UP000254033">
    <property type="component" value="Unassembled WGS sequence"/>
</dbReference>
<protein>
    <recommendedName>
        <fullName evidence="4">Transmembrane protein</fullName>
    </recommendedName>
</protein>
<feature type="transmembrane region" description="Helical" evidence="1">
    <location>
        <begin position="12"/>
        <end position="34"/>
    </location>
</feature>
<keyword evidence="1" id="KW-0812">Transmembrane</keyword>
<reference evidence="2 3" key="1">
    <citation type="submission" date="2018-06" db="EMBL/GenBank/DDBJ databases">
        <authorList>
            <consortium name="Pathogen Informatics"/>
            <person name="Doyle S."/>
        </authorList>
    </citation>
    <scope>NUCLEOTIDE SEQUENCE [LARGE SCALE GENOMIC DNA]</scope>
    <source>
        <strain evidence="2 3">NCTC11978</strain>
    </source>
</reference>
<evidence type="ECO:0000313" key="2">
    <source>
        <dbReference type="EMBL" id="STX38902.1"/>
    </source>
</evidence>
<accession>A0A378IVG4</accession>
<feature type="transmembrane region" description="Helical" evidence="1">
    <location>
        <begin position="79"/>
        <end position="103"/>
    </location>
</feature>
<sequence length="226" mass="26523">MLKKLWRGEYPLWLTFWVFAVGGTLLLQGFVYLIQFFYSSNSIQSVSFIYLILAVALLYTVFLWIVTGRSSVNYKGRRLWPIMAKIVIALILFKSLTDIYLIYEYETIKDDFREQLVKKIQAKNKELPVKWGETLEWYKVAVEGNNMVFYYRFVNLNPLQQASLQISPALVQKRLNEIFSGEAVCKSKDATLFFQHNMGLIYRVDRNGQQPYLVYVTAEQCKEKTD</sequence>
<dbReference type="RefSeq" id="WP_115175542.1">
    <property type="nucleotide sequence ID" value="NZ_UGNY01000001.1"/>
</dbReference>
<name>A0A378IVG4_9GAMM</name>
<evidence type="ECO:0000256" key="1">
    <source>
        <dbReference type="SAM" id="Phobius"/>
    </source>
</evidence>